<dbReference type="Proteomes" id="UP000326198">
    <property type="component" value="Unassembled WGS sequence"/>
</dbReference>
<evidence type="ECO:0000259" key="1">
    <source>
        <dbReference type="Pfam" id="PF13249"/>
    </source>
</evidence>
<name>A0A5N7B6W8_9EURO</name>
<dbReference type="InterPro" id="IPR008930">
    <property type="entry name" value="Terpenoid_cyclase/PrenylTrfase"/>
</dbReference>
<evidence type="ECO:0000313" key="3">
    <source>
        <dbReference type="Proteomes" id="UP000326198"/>
    </source>
</evidence>
<dbReference type="AlphaFoldDB" id="A0A5N7B6W8"/>
<organism evidence="2 3">
    <name type="scientific">Aspergillus bertholletiae</name>
    <dbReference type="NCBI Taxonomy" id="1226010"/>
    <lineage>
        <taxon>Eukaryota</taxon>
        <taxon>Fungi</taxon>
        <taxon>Dikarya</taxon>
        <taxon>Ascomycota</taxon>
        <taxon>Pezizomycotina</taxon>
        <taxon>Eurotiomycetes</taxon>
        <taxon>Eurotiomycetidae</taxon>
        <taxon>Eurotiales</taxon>
        <taxon>Aspergillaceae</taxon>
        <taxon>Aspergillus</taxon>
        <taxon>Aspergillus subgen. Circumdati</taxon>
    </lineage>
</organism>
<sequence>MEHIESLSGPTVILLHVEACDATKRAGSYALRLVREDGHWYGEMKSNATITAEYVFLVQALGFSIQSNRDDLVKYFLSEQNRDGSWSLAYDSPGDVSTTSEAYFALCLLGID</sequence>
<keyword evidence="3" id="KW-1185">Reference proteome</keyword>
<dbReference type="SUPFAM" id="SSF48239">
    <property type="entry name" value="Terpenoid cyclases/Protein prenyltransferases"/>
    <property type="match status" value="1"/>
</dbReference>
<dbReference type="Pfam" id="PF13249">
    <property type="entry name" value="SQHop_cyclase_N"/>
    <property type="match status" value="1"/>
</dbReference>
<dbReference type="InterPro" id="IPR032697">
    <property type="entry name" value="SQ_cyclase_N"/>
</dbReference>
<accession>A0A5N7B6W8</accession>
<proteinExistence type="predicted"/>
<keyword evidence="2" id="KW-0808">Transferase</keyword>
<reference evidence="2 3" key="1">
    <citation type="submission" date="2019-04" db="EMBL/GenBank/DDBJ databases">
        <title>Friends and foes A comparative genomics studyof 23 Aspergillus species from section Flavi.</title>
        <authorList>
            <consortium name="DOE Joint Genome Institute"/>
            <person name="Kjaerbolling I."/>
            <person name="Vesth T."/>
            <person name="Frisvad J.C."/>
            <person name="Nybo J.L."/>
            <person name="Theobald S."/>
            <person name="Kildgaard S."/>
            <person name="Isbrandt T."/>
            <person name="Kuo A."/>
            <person name="Sato A."/>
            <person name="Lyhne E.K."/>
            <person name="Kogle M.E."/>
            <person name="Wiebenga A."/>
            <person name="Kun R.S."/>
            <person name="Lubbers R.J."/>
            <person name="Makela M.R."/>
            <person name="Barry K."/>
            <person name="Chovatia M."/>
            <person name="Clum A."/>
            <person name="Daum C."/>
            <person name="Haridas S."/>
            <person name="He G."/>
            <person name="LaButti K."/>
            <person name="Lipzen A."/>
            <person name="Mondo S."/>
            <person name="Riley R."/>
            <person name="Salamov A."/>
            <person name="Simmons B.A."/>
            <person name="Magnuson J.K."/>
            <person name="Henrissat B."/>
            <person name="Mortensen U.H."/>
            <person name="Larsen T.O."/>
            <person name="Devries R.P."/>
            <person name="Grigoriev I.V."/>
            <person name="Machida M."/>
            <person name="Baker S.E."/>
            <person name="Andersen M.R."/>
        </authorList>
    </citation>
    <scope>NUCLEOTIDE SEQUENCE [LARGE SCALE GENOMIC DNA]</scope>
    <source>
        <strain evidence="2 3">IBT 29228</strain>
    </source>
</reference>
<protein>
    <submittedName>
        <fullName evidence="2">Terpenoid cyclases/protein prenyltransferase alpha-alpha toroid</fullName>
    </submittedName>
</protein>
<dbReference type="Gene3D" id="1.50.10.20">
    <property type="match status" value="2"/>
</dbReference>
<evidence type="ECO:0000313" key="2">
    <source>
        <dbReference type="EMBL" id="KAE8377108.1"/>
    </source>
</evidence>
<feature type="domain" description="Squalene cyclase N-terminal" evidence="1">
    <location>
        <begin position="24"/>
        <end position="111"/>
    </location>
</feature>
<dbReference type="OrthoDB" id="21502at2759"/>
<dbReference type="EMBL" id="ML736229">
    <property type="protein sequence ID" value="KAE8377108.1"/>
    <property type="molecule type" value="Genomic_DNA"/>
</dbReference>
<dbReference type="GO" id="GO:0016740">
    <property type="term" value="F:transferase activity"/>
    <property type="evidence" value="ECO:0007669"/>
    <property type="project" value="UniProtKB-KW"/>
</dbReference>
<gene>
    <name evidence="2" type="ORF">BDV26DRAFT_293535</name>
</gene>